<gene>
    <name evidence="1" type="ORF">ACD_71C00173G0001</name>
</gene>
<reference evidence="1" key="1">
    <citation type="journal article" date="2012" name="Science">
        <title>Fermentation, hydrogen, and sulfur metabolism in multiple uncultivated bacterial phyla.</title>
        <authorList>
            <person name="Wrighton K.C."/>
            <person name="Thomas B.C."/>
            <person name="Sharon I."/>
            <person name="Miller C.S."/>
            <person name="Castelle C.J."/>
            <person name="VerBerkmoes N.C."/>
            <person name="Wilkins M.J."/>
            <person name="Hettich R.L."/>
            <person name="Lipton M.S."/>
            <person name="Williams K.H."/>
            <person name="Long P.E."/>
            <person name="Banfield J.F."/>
        </authorList>
    </citation>
    <scope>NUCLEOTIDE SEQUENCE [LARGE SCALE GENOMIC DNA]</scope>
</reference>
<feature type="non-terminal residue" evidence="1">
    <location>
        <position position="1"/>
    </location>
</feature>
<comment type="caution">
    <text evidence="1">The sequence shown here is derived from an EMBL/GenBank/DDBJ whole genome shotgun (WGS) entry which is preliminary data.</text>
</comment>
<proteinExistence type="predicted"/>
<sequence>FLSDIGCIEFATGMRSVHKKLIENRMFRRIVWKNREKSNKIACKKAETNILTRNISTNPLLYVRIISE</sequence>
<accession>K1Z4Y2</accession>
<organism evidence="1">
    <name type="scientific">uncultured bacterium</name>
    <name type="common">gcode 4</name>
    <dbReference type="NCBI Taxonomy" id="1234023"/>
    <lineage>
        <taxon>Bacteria</taxon>
        <taxon>environmental samples</taxon>
    </lineage>
</organism>
<protein>
    <submittedName>
        <fullName evidence="1">Uncharacterized protein</fullName>
    </submittedName>
</protein>
<dbReference type="EMBL" id="AMFJ01028904">
    <property type="protein sequence ID" value="EKD44341.1"/>
    <property type="molecule type" value="Genomic_DNA"/>
</dbReference>
<evidence type="ECO:0000313" key="1">
    <source>
        <dbReference type="EMBL" id="EKD44341.1"/>
    </source>
</evidence>
<dbReference type="AlphaFoldDB" id="K1Z4Y2"/>
<name>K1Z4Y2_9BACT</name>